<dbReference type="EMBL" id="BDGG01000002">
    <property type="protein sequence ID" value="GAU93099.1"/>
    <property type="molecule type" value="Genomic_DNA"/>
</dbReference>
<evidence type="ECO:0000256" key="1">
    <source>
        <dbReference type="SAM" id="SignalP"/>
    </source>
</evidence>
<feature type="signal peptide" evidence="1">
    <location>
        <begin position="1"/>
        <end position="28"/>
    </location>
</feature>
<keyword evidence="1" id="KW-0732">Signal</keyword>
<comment type="caution">
    <text evidence="2">The sequence shown here is derived from an EMBL/GenBank/DDBJ whole genome shotgun (WGS) entry which is preliminary data.</text>
</comment>
<feature type="chain" id="PRO_5008897621" evidence="1">
    <location>
        <begin position="29"/>
        <end position="127"/>
    </location>
</feature>
<name>A0A1D1UTX5_RAMVA</name>
<accession>A0A1D1UTX5</accession>
<keyword evidence="3" id="KW-1185">Reference proteome</keyword>
<proteinExistence type="predicted"/>
<evidence type="ECO:0000313" key="3">
    <source>
        <dbReference type="Proteomes" id="UP000186922"/>
    </source>
</evidence>
<organism evidence="2 3">
    <name type="scientific">Ramazzottius varieornatus</name>
    <name type="common">Water bear</name>
    <name type="synonym">Tardigrade</name>
    <dbReference type="NCBI Taxonomy" id="947166"/>
    <lineage>
        <taxon>Eukaryota</taxon>
        <taxon>Metazoa</taxon>
        <taxon>Ecdysozoa</taxon>
        <taxon>Tardigrada</taxon>
        <taxon>Eutardigrada</taxon>
        <taxon>Parachela</taxon>
        <taxon>Hypsibioidea</taxon>
        <taxon>Ramazzottiidae</taxon>
        <taxon>Ramazzottius</taxon>
    </lineage>
</organism>
<evidence type="ECO:0000313" key="2">
    <source>
        <dbReference type="EMBL" id="GAU93099.1"/>
    </source>
</evidence>
<sequence length="127" mass="13987">MIVRHFVLYKFQLNVSILRLLVYAGGCCNEIETPGLPASPPTKTSAPDRTNDVFLKPKPPCCCTKYPAVLLDRLAPHRSHDGPVYQFLFSLPCSTEAGVAMAWLSRAGLQIIRPTGSFTCSIQTSYI</sequence>
<dbReference type="Proteomes" id="UP000186922">
    <property type="component" value="Unassembled WGS sequence"/>
</dbReference>
<gene>
    <name evidence="2" type="primary">RvY_05086</name>
    <name evidence="2" type="synonym">RvY_05086.2</name>
    <name evidence="2" type="ORF">RvY_05086-2</name>
</gene>
<protein>
    <submittedName>
        <fullName evidence="2">Uncharacterized protein</fullName>
    </submittedName>
</protein>
<reference evidence="2 3" key="1">
    <citation type="journal article" date="2016" name="Nat. Commun.">
        <title>Extremotolerant tardigrade genome and improved radiotolerance of human cultured cells by tardigrade-unique protein.</title>
        <authorList>
            <person name="Hashimoto T."/>
            <person name="Horikawa D.D."/>
            <person name="Saito Y."/>
            <person name="Kuwahara H."/>
            <person name="Kozuka-Hata H."/>
            <person name="Shin-I T."/>
            <person name="Minakuchi Y."/>
            <person name="Ohishi K."/>
            <person name="Motoyama A."/>
            <person name="Aizu T."/>
            <person name="Enomoto A."/>
            <person name="Kondo K."/>
            <person name="Tanaka S."/>
            <person name="Hara Y."/>
            <person name="Koshikawa S."/>
            <person name="Sagara H."/>
            <person name="Miura T."/>
            <person name="Yokobori S."/>
            <person name="Miyagawa K."/>
            <person name="Suzuki Y."/>
            <person name="Kubo T."/>
            <person name="Oyama M."/>
            <person name="Kohara Y."/>
            <person name="Fujiyama A."/>
            <person name="Arakawa K."/>
            <person name="Katayama T."/>
            <person name="Toyoda A."/>
            <person name="Kunieda T."/>
        </authorList>
    </citation>
    <scope>NUCLEOTIDE SEQUENCE [LARGE SCALE GENOMIC DNA]</scope>
    <source>
        <strain evidence="2 3">YOKOZUNA-1</strain>
    </source>
</reference>
<dbReference type="AlphaFoldDB" id="A0A1D1UTX5"/>